<dbReference type="InterPro" id="IPR029044">
    <property type="entry name" value="Nucleotide-diphossugar_trans"/>
</dbReference>
<dbReference type="InterPro" id="IPR001173">
    <property type="entry name" value="Glyco_trans_2-like"/>
</dbReference>
<dbReference type="Proteomes" id="UP001165422">
    <property type="component" value="Unassembled WGS sequence"/>
</dbReference>
<proteinExistence type="predicted"/>
<dbReference type="PROSITE" id="PS50005">
    <property type="entry name" value="TPR"/>
    <property type="match status" value="1"/>
</dbReference>
<dbReference type="Pfam" id="PF13181">
    <property type="entry name" value="TPR_8"/>
    <property type="match status" value="1"/>
</dbReference>
<comment type="caution">
    <text evidence="3">The sequence shown here is derived from an EMBL/GenBank/DDBJ whole genome shotgun (WGS) entry which is preliminary data.</text>
</comment>
<organism evidence="3 4">
    <name type="scientific">Clostridium aromativorans</name>
    <dbReference type="NCBI Taxonomy" id="2836848"/>
    <lineage>
        <taxon>Bacteria</taxon>
        <taxon>Bacillati</taxon>
        <taxon>Bacillota</taxon>
        <taxon>Clostridia</taxon>
        <taxon>Eubacteriales</taxon>
        <taxon>Clostridiaceae</taxon>
        <taxon>Clostridium</taxon>
    </lineage>
</organism>
<evidence type="ECO:0000313" key="3">
    <source>
        <dbReference type="EMBL" id="MCC9294201.1"/>
    </source>
</evidence>
<reference evidence="3" key="1">
    <citation type="submission" date="2021-11" db="EMBL/GenBank/DDBJ databases">
        <authorList>
            <person name="Qingchun L."/>
            <person name="Dong Z."/>
            <person name="Zongwei Q."/>
            <person name="Jia Z."/>
            <person name="Duotao L."/>
        </authorList>
    </citation>
    <scope>NUCLEOTIDE SEQUENCE</scope>
    <source>
        <strain evidence="3">WLY-B-L2</strain>
    </source>
</reference>
<dbReference type="SUPFAM" id="SSF48452">
    <property type="entry name" value="TPR-like"/>
    <property type="match status" value="2"/>
</dbReference>
<dbReference type="GO" id="GO:0016757">
    <property type="term" value="F:glycosyltransferase activity"/>
    <property type="evidence" value="ECO:0007669"/>
    <property type="project" value="UniProtKB-KW"/>
</dbReference>
<dbReference type="CDD" id="cd02511">
    <property type="entry name" value="Beta4Glucosyltransferase"/>
    <property type="match status" value="1"/>
</dbReference>
<dbReference type="Pfam" id="PF00535">
    <property type="entry name" value="Glycos_transf_2"/>
    <property type="match status" value="1"/>
</dbReference>
<keyword evidence="4" id="KW-1185">Reference proteome</keyword>
<dbReference type="Gene3D" id="3.90.550.10">
    <property type="entry name" value="Spore Coat Polysaccharide Biosynthesis Protein SpsA, Chain A"/>
    <property type="match status" value="1"/>
</dbReference>
<dbReference type="SUPFAM" id="SSF53448">
    <property type="entry name" value="Nucleotide-diphospho-sugar transferases"/>
    <property type="match status" value="1"/>
</dbReference>
<dbReference type="SMART" id="SM00028">
    <property type="entry name" value="TPR"/>
    <property type="match status" value="6"/>
</dbReference>
<feature type="repeat" description="TPR" evidence="1">
    <location>
        <begin position="321"/>
        <end position="354"/>
    </location>
</feature>
<dbReference type="PANTHER" id="PTHR43630:SF2">
    <property type="entry name" value="GLYCOSYLTRANSFERASE"/>
    <property type="match status" value="1"/>
</dbReference>
<keyword evidence="1" id="KW-0802">TPR repeat</keyword>
<evidence type="ECO:0000256" key="1">
    <source>
        <dbReference type="PROSITE-ProRule" id="PRU00339"/>
    </source>
</evidence>
<gene>
    <name evidence="3" type="ORF">LN736_04865</name>
</gene>
<dbReference type="InterPro" id="IPR019734">
    <property type="entry name" value="TPR_rpt"/>
</dbReference>
<keyword evidence="3" id="KW-0808">Transferase</keyword>
<accession>A0ABS8N320</accession>
<dbReference type="RefSeq" id="WP_229981073.1">
    <property type="nucleotide sequence ID" value="NZ_JAJJPB010000003.1"/>
</dbReference>
<name>A0ABS8N320_9CLOT</name>
<sequence length="607" mass="71830">MSISLCMIVKNEEDVLIRCLESVKYIVDEIIIVDTGSTDSTVEIAKKYGARIFYYKWDDSFSSARNYSLEKATKEWILIMDADDEFEKKDSDKLLELVNNKNSQTYVYFLRTLSYSGDRPTFESVTMNLNVRLIKNGKGYKFVGDIHEQIVPPPNHTYHSQDVKVENIRFYHYGYLNEIIKNKNKRKRNMNLISRSLEQNSNNSFMLFNMGNEYYAMAQYKKALEYYMKSYKSFVPQEGFSSKLMLRIVSCNQVLKDYEVEYKFIDEGLKYYPNFTDLEFIRGNTLMGQGKYLAAIDSLNKCIKMGEPPVEINELVGVGSYRTYYVLSDIYFVLREYDRAMYYCDKVLKLNSGYMKAFSKLSQIMGAKKFTIDEMKEKFDSYLDGSEGENLYLFLSDVFYSQNRFDIAYDYTEKAERICEDKYNMSKIYYYKGICLFYQKKFNESYNLFRKIAERDFIDRAFYYSALCSTFNDSISTRDILIDNPKEIPDDKKYLVYMKFKDLLEGKKCTALAEDVKSSQKFLEPIFNLLSILLKMNYFEEFEKGLQLLNLIEDDNVLLYLAKLYYKNGYMDLAYKEFLRSIKIYDRIDVEGLEMMKQALYFNNSRC</sequence>
<dbReference type="PANTHER" id="PTHR43630">
    <property type="entry name" value="POLY-BETA-1,6-N-ACETYL-D-GLUCOSAMINE SYNTHASE"/>
    <property type="match status" value="1"/>
</dbReference>
<evidence type="ECO:0000313" key="4">
    <source>
        <dbReference type="Proteomes" id="UP001165422"/>
    </source>
</evidence>
<protein>
    <submittedName>
        <fullName evidence="3">Glycosyltransferase</fullName>
        <ecNumber evidence="3">2.4.-.-</ecNumber>
    </submittedName>
</protein>
<dbReference type="Gene3D" id="1.25.40.10">
    <property type="entry name" value="Tetratricopeptide repeat domain"/>
    <property type="match status" value="1"/>
</dbReference>
<dbReference type="EC" id="2.4.-.-" evidence="3"/>
<dbReference type="InterPro" id="IPR011990">
    <property type="entry name" value="TPR-like_helical_dom_sf"/>
</dbReference>
<evidence type="ECO:0000259" key="2">
    <source>
        <dbReference type="Pfam" id="PF00535"/>
    </source>
</evidence>
<dbReference type="EMBL" id="JAJJPB010000003">
    <property type="protein sequence ID" value="MCC9294201.1"/>
    <property type="molecule type" value="Genomic_DNA"/>
</dbReference>
<feature type="domain" description="Glycosyltransferase 2-like" evidence="2">
    <location>
        <begin position="4"/>
        <end position="111"/>
    </location>
</feature>
<keyword evidence="3" id="KW-0328">Glycosyltransferase</keyword>